<dbReference type="InterPro" id="IPR036526">
    <property type="entry name" value="C-N_Hydrolase_sf"/>
</dbReference>
<name>A0A376MD80_ECOLX</name>
<reference evidence="1 2" key="1">
    <citation type="submission" date="2018-06" db="EMBL/GenBank/DDBJ databases">
        <authorList>
            <consortium name="Pathogen Informatics"/>
            <person name="Doyle S."/>
        </authorList>
    </citation>
    <scope>NUCLEOTIDE SEQUENCE [LARGE SCALE GENOMIC DNA]</scope>
    <source>
        <strain evidence="1 2">NCTC7927</strain>
    </source>
</reference>
<evidence type="ECO:0000313" key="2">
    <source>
        <dbReference type="Proteomes" id="UP000254043"/>
    </source>
</evidence>
<evidence type="ECO:0000313" key="1">
    <source>
        <dbReference type="EMBL" id="STF95909.1"/>
    </source>
</evidence>
<proteinExistence type="predicted"/>
<accession>A0A376MD80</accession>
<sequence length="218" mass="25381">MAAHSRRKQISLIFGLEHWVINERAYNILVEMLPYTSNFKHKSSMLVFRVKNHYAPSEITMLNSLRLKISSPKPSKQRYHLIKWKNVSFSTYNCFELANIEHRALFRSQLDILFACVWNQDINYYQHITESATRDLHCYVAQSNTSHYGGSCVLQPTSSIISNKIYVKGGENHCILTTTLNIYALREAQYRSFRINSDTIKHNPPGFDYNALLERGEK</sequence>
<dbReference type="Gene3D" id="3.60.110.10">
    <property type="entry name" value="Carbon-nitrogen hydrolase"/>
    <property type="match status" value="1"/>
</dbReference>
<gene>
    <name evidence="1" type="ORF">NCTC7927_04858</name>
</gene>
<dbReference type="Proteomes" id="UP000254043">
    <property type="component" value="Unassembled WGS sequence"/>
</dbReference>
<organism evidence="1 2">
    <name type="scientific">Escherichia coli</name>
    <dbReference type="NCBI Taxonomy" id="562"/>
    <lineage>
        <taxon>Bacteria</taxon>
        <taxon>Pseudomonadati</taxon>
        <taxon>Pseudomonadota</taxon>
        <taxon>Gammaproteobacteria</taxon>
        <taxon>Enterobacterales</taxon>
        <taxon>Enterobacteriaceae</taxon>
        <taxon>Escherichia</taxon>
    </lineage>
</organism>
<dbReference type="EMBL" id="UGAK01000003">
    <property type="protein sequence ID" value="STF95909.1"/>
    <property type="molecule type" value="Genomic_DNA"/>
</dbReference>
<protein>
    <submittedName>
        <fullName evidence="1">Uncharacterized protein</fullName>
    </submittedName>
</protein>
<dbReference type="AlphaFoldDB" id="A0A376MD80"/>
<dbReference type="SUPFAM" id="SSF56317">
    <property type="entry name" value="Carbon-nitrogen hydrolase"/>
    <property type="match status" value="1"/>
</dbReference>